<dbReference type="InterPro" id="IPR007159">
    <property type="entry name" value="SpoVT-AbrB_dom"/>
</dbReference>
<dbReference type="PROSITE" id="PS51740">
    <property type="entry name" value="SPOVT_ABRB"/>
    <property type="match status" value="1"/>
</dbReference>
<evidence type="ECO:0000256" key="1">
    <source>
        <dbReference type="PROSITE-ProRule" id="PRU01076"/>
    </source>
</evidence>
<organism evidence="3 4">
    <name type="scientific">Lactiplantibacillus plantarum CMPG5300</name>
    <dbReference type="NCBI Taxonomy" id="1304889"/>
    <lineage>
        <taxon>Bacteria</taxon>
        <taxon>Bacillati</taxon>
        <taxon>Bacillota</taxon>
        <taxon>Bacilli</taxon>
        <taxon>Lactobacillales</taxon>
        <taxon>Lactobacillaceae</taxon>
        <taxon>Lactiplantibacillus</taxon>
    </lineage>
</organism>
<gene>
    <name evidence="3" type="ORF">CMPG5300_1974</name>
</gene>
<dbReference type="GO" id="GO:0003677">
    <property type="term" value="F:DNA binding"/>
    <property type="evidence" value="ECO:0007669"/>
    <property type="project" value="UniProtKB-UniRule"/>
</dbReference>
<proteinExistence type="predicted"/>
<dbReference type="SMART" id="SM00966">
    <property type="entry name" value="SpoVT_AbrB"/>
    <property type="match status" value="1"/>
</dbReference>
<accession>A0AAW3FMG5</accession>
<evidence type="ECO:0000313" key="4">
    <source>
        <dbReference type="Proteomes" id="UP000029801"/>
    </source>
</evidence>
<evidence type="ECO:0000313" key="3">
    <source>
        <dbReference type="EMBL" id="KGH42477.1"/>
    </source>
</evidence>
<protein>
    <submittedName>
        <fullName evidence="3">Toxin-antitoxin system, antitoxin component, MazE family</fullName>
    </submittedName>
</protein>
<comment type="caution">
    <text evidence="3">The sequence shown here is derived from an EMBL/GenBank/DDBJ whole genome shotgun (WGS) entry which is preliminary data.</text>
</comment>
<dbReference type="AlphaFoldDB" id="A0AAW3FMG5"/>
<evidence type="ECO:0000259" key="2">
    <source>
        <dbReference type="PROSITE" id="PS51740"/>
    </source>
</evidence>
<dbReference type="SUPFAM" id="SSF89447">
    <property type="entry name" value="AbrB/MazE/MraZ-like"/>
    <property type="match status" value="1"/>
</dbReference>
<keyword evidence="1" id="KW-0238">DNA-binding</keyword>
<name>A0AAW3FMG5_LACPN</name>
<sequence>MLLSAKIVKLGNSQGIRLKKSILKEIGIVNPINTPVQISVEDGKILISPTRQESNLMRRFDKFDLTKYRQENPTHEYDWGEAVGNEFF</sequence>
<feature type="domain" description="SpoVT-AbrB" evidence="2">
    <location>
        <begin position="5"/>
        <end position="52"/>
    </location>
</feature>
<dbReference type="EMBL" id="AXZV01000012">
    <property type="protein sequence ID" value="KGH42477.1"/>
    <property type="molecule type" value="Genomic_DNA"/>
</dbReference>
<reference evidence="3 4" key="1">
    <citation type="journal article" date="2014" name="Genome Announc.">
        <title>Draft Genome Sequence of Lactobacillus plantarum CMPG5300, a Human Vaginal Isolate.</title>
        <authorList>
            <person name="Malik S."/>
            <person name="Siezen R.J."/>
            <person name="Renckens B."/>
            <person name="Vaneechoutte M."/>
            <person name="Vanderleyden J."/>
            <person name="Lebeer S."/>
        </authorList>
    </citation>
    <scope>NUCLEOTIDE SEQUENCE [LARGE SCALE GENOMIC DNA]</scope>
    <source>
        <strain evidence="3 4">CMPG5300</strain>
    </source>
</reference>
<dbReference type="Gene3D" id="2.10.260.10">
    <property type="match status" value="1"/>
</dbReference>
<dbReference type="InterPro" id="IPR037914">
    <property type="entry name" value="SpoVT-AbrB_sf"/>
</dbReference>
<dbReference type="Proteomes" id="UP000029801">
    <property type="component" value="Chromosome"/>
</dbReference>